<proteinExistence type="inferred from homology"/>
<organism evidence="7 8">
    <name type="scientific">Streptomyces mirabilis</name>
    <dbReference type="NCBI Taxonomy" id="68239"/>
    <lineage>
        <taxon>Bacteria</taxon>
        <taxon>Bacillati</taxon>
        <taxon>Actinomycetota</taxon>
        <taxon>Actinomycetes</taxon>
        <taxon>Kitasatosporales</taxon>
        <taxon>Streptomycetaceae</taxon>
        <taxon>Streptomyces</taxon>
    </lineage>
</organism>
<evidence type="ECO:0000256" key="6">
    <source>
        <dbReference type="RuleBase" id="RU364048"/>
    </source>
</evidence>
<sequence length="134" mass="14642">MRHTLLDDSHVEFPRVDDRLIGRRRNRCAPAARPPGAELLSGECDALRWYDTQGAAGSWHAGNLSVGEPWFAPVPGDPSEDHGYWTTYATDTTDGTSLLLVFAAQEPEAGPVARVLVPVRVPLGLHGCWLPTEE</sequence>
<dbReference type="AlphaFoldDB" id="A0A1I2K9K9"/>
<dbReference type="GO" id="GO:0010436">
    <property type="term" value="F:carotenoid dioxygenase activity"/>
    <property type="evidence" value="ECO:0007669"/>
    <property type="project" value="TreeGrafter"/>
</dbReference>
<evidence type="ECO:0000256" key="1">
    <source>
        <dbReference type="ARBA" id="ARBA00006787"/>
    </source>
</evidence>
<dbReference type="PANTHER" id="PTHR10543:SF89">
    <property type="entry name" value="CAROTENOID 9,10(9',10')-CLEAVAGE DIOXYGENASE 1"/>
    <property type="match status" value="1"/>
</dbReference>
<gene>
    <name evidence="7" type="ORF">SAMN02787118_109324</name>
</gene>
<evidence type="ECO:0000313" key="7">
    <source>
        <dbReference type="EMBL" id="SFF61937.1"/>
    </source>
</evidence>
<keyword evidence="2 5" id="KW-0479">Metal-binding</keyword>
<comment type="similarity">
    <text evidence="1 6">Belongs to the carotenoid oxygenase family.</text>
</comment>
<evidence type="ECO:0000256" key="5">
    <source>
        <dbReference type="PIRSR" id="PIRSR604294-1"/>
    </source>
</evidence>
<dbReference type="RefSeq" id="WP_256258405.1">
    <property type="nucleotide sequence ID" value="NZ_FONR01000009.1"/>
</dbReference>
<evidence type="ECO:0000256" key="2">
    <source>
        <dbReference type="ARBA" id="ARBA00022723"/>
    </source>
</evidence>
<reference evidence="7 8" key="1">
    <citation type="submission" date="2016-10" db="EMBL/GenBank/DDBJ databases">
        <authorList>
            <person name="de Groot N.N."/>
        </authorList>
    </citation>
    <scope>NUCLEOTIDE SEQUENCE [LARGE SCALE GENOMIC DNA]</scope>
    <source>
        <strain evidence="7 8">OK461</strain>
    </source>
</reference>
<feature type="binding site" evidence="5">
    <location>
        <position position="126"/>
    </location>
    <ligand>
        <name>Fe cation</name>
        <dbReference type="ChEBI" id="CHEBI:24875"/>
        <note>catalytic</note>
    </ligand>
</feature>
<dbReference type="GO" id="GO:0016121">
    <property type="term" value="P:carotene catabolic process"/>
    <property type="evidence" value="ECO:0007669"/>
    <property type="project" value="TreeGrafter"/>
</dbReference>
<dbReference type="Pfam" id="PF03055">
    <property type="entry name" value="RPE65"/>
    <property type="match status" value="1"/>
</dbReference>
<name>A0A1I2K9K9_9ACTN</name>
<keyword evidence="4 5" id="KW-0408">Iron</keyword>
<dbReference type="Proteomes" id="UP000181942">
    <property type="component" value="Unassembled WGS sequence"/>
</dbReference>
<dbReference type="GO" id="GO:0046872">
    <property type="term" value="F:metal ion binding"/>
    <property type="evidence" value="ECO:0007669"/>
    <property type="project" value="UniProtKB-KW"/>
</dbReference>
<dbReference type="InterPro" id="IPR004294">
    <property type="entry name" value="Carotenoid_Oase"/>
</dbReference>
<protein>
    <recommendedName>
        <fullName evidence="6">Dioxygenase</fullName>
        <ecNumber evidence="6">1.13.11.-</ecNumber>
    </recommendedName>
</protein>
<keyword evidence="6 7" id="KW-0223">Dioxygenase</keyword>
<evidence type="ECO:0000313" key="8">
    <source>
        <dbReference type="Proteomes" id="UP000181942"/>
    </source>
</evidence>
<evidence type="ECO:0000256" key="3">
    <source>
        <dbReference type="ARBA" id="ARBA00023002"/>
    </source>
</evidence>
<dbReference type="EMBL" id="FONR01000009">
    <property type="protein sequence ID" value="SFF61937.1"/>
    <property type="molecule type" value="Genomic_DNA"/>
</dbReference>
<dbReference type="EC" id="1.13.11.-" evidence="6"/>
<accession>A0A1I2K9K9</accession>
<comment type="cofactor">
    <cofactor evidence="5 6">
        <name>Fe(2+)</name>
        <dbReference type="ChEBI" id="CHEBI:29033"/>
    </cofactor>
    <text evidence="5 6">Binds 1 Fe(2+) ion per subunit.</text>
</comment>
<keyword evidence="3 6" id="KW-0560">Oxidoreductase</keyword>
<dbReference type="PANTHER" id="PTHR10543">
    <property type="entry name" value="BETA-CAROTENE DIOXYGENASE"/>
    <property type="match status" value="1"/>
</dbReference>
<evidence type="ECO:0000256" key="4">
    <source>
        <dbReference type="ARBA" id="ARBA00023004"/>
    </source>
</evidence>